<evidence type="ECO:0000313" key="3">
    <source>
        <dbReference type="EMBL" id="CAD5124615.1"/>
    </source>
</evidence>
<keyword evidence="4" id="KW-1185">Reference proteome</keyword>
<reference evidence="3 4" key="1">
    <citation type="submission" date="2020-08" db="EMBL/GenBank/DDBJ databases">
        <authorList>
            <person name="Hejnol A."/>
        </authorList>
    </citation>
    <scope>NUCLEOTIDE SEQUENCE [LARGE SCALE GENOMIC DNA]</scope>
</reference>
<keyword evidence="1" id="KW-0677">Repeat</keyword>
<dbReference type="GO" id="GO:0007283">
    <property type="term" value="P:spermatogenesis"/>
    <property type="evidence" value="ECO:0007669"/>
    <property type="project" value="TreeGrafter"/>
</dbReference>
<name>A0A7I8W912_9ANNE</name>
<protein>
    <submittedName>
        <fullName evidence="3">DgyrCDS12884</fullName>
    </submittedName>
</protein>
<dbReference type="PANTHER" id="PTHR15901">
    <property type="entry name" value="TESTICULAR HAPLOID EXPRESSED GENE PROTEIN"/>
    <property type="match status" value="1"/>
</dbReference>
<dbReference type="Proteomes" id="UP000549394">
    <property type="component" value="Unassembled WGS sequence"/>
</dbReference>
<evidence type="ECO:0000313" key="4">
    <source>
        <dbReference type="Proteomes" id="UP000549394"/>
    </source>
</evidence>
<dbReference type="InterPro" id="IPR042401">
    <property type="entry name" value="SPMAP2-like"/>
</dbReference>
<dbReference type="InterPro" id="IPR006623">
    <property type="entry name" value="THEG"/>
</dbReference>
<organism evidence="3 4">
    <name type="scientific">Dimorphilus gyrociliatus</name>
    <dbReference type="NCBI Taxonomy" id="2664684"/>
    <lineage>
        <taxon>Eukaryota</taxon>
        <taxon>Metazoa</taxon>
        <taxon>Spiralia</taxon>
        <taxon>Lophotrochozoa</taxon>
        <taxon>Annelida</taxon>
        <taxon>Polychaeta</taxon>
        <taxon>Polychaeta incertae sedis</taxon>
        <taxon>Dinophilidae</taxon>
        <taxon>Dimorphilus</taxon>
    </lineage>
</organism>
<comment type="caution">
    <text evidence="3">The sequence shown here is derived from an EMBL/GenBank/DDBJ whole genome shotgun (WGS) entry which is preliminary data.</text>
</comment>
<dbReference type="OrthoDB" id="25466at2759"/>
<sequence length="246" mass="27889">MVKEQDRISQLATPRNRTYYYANHKESVYMPDRQPWQPGGGFATSERLDILAKPKRYTPSTRQNPQWPVSNSAKAAEPSERVTLLASPKPLHREYTPLRQLPTPVPETARKATASPRICDMSKPKKRLPDTIDYGPFEQPIWCVSPTAKAVNSSERVAYLASPKPYQSIFDRDPQTEVSDAAKRGYATVRVQNLAKHKRKIDVNDGYDFYIVSAAARSHRASVRLAELANPNPRRIRQKYAIAKAN</sequence>
<accession>A0A7I8W912</accession>
<gene>
    <name evidence="3" type="ORF">DGYR_LOCUS12130</name>
</gene>
<proteinExistence type="predicted"/>
<feature type="region of interest" description="Disordered" evidence="2">
    <location>
        <begin position="56"/>
        <end position="79"/>
    </location>
</feature>
<dbReference type="SMART" id="SM00705">
    <property type="entry name" value="THEG"/>
    <property type="match status" value="6"/>
</dbReference>
<evidence type="ECO:0000256" key="1">
    <source>
        <dbReference type="ARBA" id="ARBA00022737"/>
    </source>
</evidence>
<evidence type="ECO:0000256" key="2">
    <source>
        <dbReference type="SAM" id="MobiDB-lite"/>
    </source>
</evidence>
<dbReference type="AlphaFoldDB" id="A0A7I8W912"/>
<dbReference type="PANTHER" id="PTHR15901:SF16">
    <property type="entry name" value="TESTICULAR HAPLOID EXPRESSED GENE PROTEIN"/>
    <property type="match status" value="1"/>
</dbReference>
<feature type="compositionally biased region" description="Polar residues" evidence="2">
    <location>
        <begin position="58"/>
        <end position="73"/>
    </location>
</feature>
<dbReference type="EMBL" id="CAJFCJ010000022">
    <property type="protein sequence ID" value="CAD5124615.1"/>
    <property type="molecule type" value="Genomic_DNA"/>
</dbReference>
<dbReference type="Pfam" id="PF14912">
    <property type="entry name" value="THEG"/>
    <property type="match status" value="4"/>
</dbReference>